<evidence type="ECO:0000256" key="1">
    <source>
        <dbReference type="SAM" id="MobiDB-lite"/>
    </source>
</evidence>
<dbReference type="RefSeq" id="XP_040875551.1">
    <property type="nucleotide sequence ID" value="XM_041023517.1"/>
</dbReference>
<dbReference type="EMBL" id="KL584854">
    <property type="protein sequence ID" value="KEQ58528.1"/>
    <property type="molecule type" value="Genomic_DNA"/>
</dbReference>
<proteinExistence type="predicted"/>
<feature type="domain" description="DUF7905" evidence="2">
    <location>
        <begin position="247"/>
        <end position="556"/>
    </location>
</feature>
<sequence length="586" mass="67290">MPPKNSHKLPLQPRHNKPNTPARVNDGVAAKQSGGDPIDTWRFAKNLTIKDPSQTIMAIGRATNTHITYDGRFEFRFWGSPDDVKRAKVDLTTNILQDNPTFRHQQRDIGPPRDAHFEATGSFLWPSDEYEPDKVLGQRNFESLNQIRKENHCFIEFDSHRSSFIVKGSVDNVQEALLRIKGLLCKVVAQNSPVQRLYLVQNDCKEVNLTDLYLSVVYQAGTMLEPRVTKTVKSVGAALKVEDVALNAKRMKDLVIQTLRKVHWHQGHIDLRVHLGKLDLITYEPFDNDRKSLSDYKEMISDSYNFRAKVTEELGDKVLEESLLSRFLSATESLQSCDRFVRDLADTKPEYTASIEVDIKDGRGNVLITKRWHEENGSFSPSNPEFKRVIEQTGRTRFLEAYLTDTLSDLTWLLDMSALGVPDSSHLPQWVRDHAEFYVNLQPEKARNAESFCDFESCDGRPKPLAHKRAIREKIAWKFEMREPYSGYEVEVVKVFNKHYTESVIGGREPVTTFEGRWTIEVKHRQWSSLLSENHELRAGKGAEWKADIQSWFPVDSTDTNEKLKGHVELLRTLQRVQDIVLGKSL</sequence>
<dbReference type="AlphaFoldDB" id="A0A074VDT4"/>
<dbReference type="Proteomes" id="UP000030672">
    <property type="component" value="Unassembled WGS sequence"/>
</dbReference>
<evidence type="ECO:0000313" key="3">
    <source>
        <dbReference type="EMBL" id="KEQ58528.1"/>
    </source>
</evidence>
<evidence type="ECO:0000259" key="2">
    <source>
        <dbReference type="Pfam" id="PF25482"/>
    </source>
</evidence>
<evidence type="ECO:0000313" key="4">
    <source>
        <dbReference type="Proteomes" id="UP000030672"/>
    </source>
</evidence>
<keyword evidence="4" id="KW-1185">Reference proteome</keyword>
<dbReference type="GeneID" id="63916890"/>
<accession>A0A074VDT4</accession>
<name>A0A074VDT4_AURM1</name>
<feature type="region of interest" description="Disordered" evidence="1">
    <location>
        <begin position="1"/>
        <end position="37"/>
    </location>
</feature>
<reference evidence="3 4" key="1">
    <citation type="journal article" date="2014" name="BMC Genomics">
        <title>Genome sequencing of four Aureobasidium pullulans varieties: biotechnological potential, stress tolerance, and description of new species.</title>
        <authorList>
            <person name="Gostin Ar C."/>
            <person name="Ohm R.A."/>
            <person name="Kogej T."/>
            <person name="Sonjak S."/>
            <person name="Turk M."/>
            <person name="Zajc J."/>
            <person name="Zalar P."/>
            <person name="Grube M."/>
            <person name="Sun H."/>
            <person name="Han J."/>
            <person name="Sharma A."/>
            <person name="Chiniquy J."/>
            <person name="Ngan C.Y."/>
            <person name="Lipzen A."/>
            <person name="Barry K."/>
            <person name="Grigoriev I.V."/>
            <person name="Gunde-Cimerman N."/>
        </authorList>
    </citation>
    <scope>NUCLEOTIDE SEQUENCE [LARGE SCALE GENOMIC DNA]</scope>
    <source>
        <strain evidence="3 4">CBS 110374</strain>
    </source>
</reference>
<dbReference type="Pfam" id="PF25482">
    <property type="entry name" value="DUF7905"/>
    <property type="match status" value="1"/>
</dbReference>
<dbReference type="STRING" id="1043003.A0A074VDT4"/>
<protein>
    <recommendedName>
        <fullName evidence="2">DUF7905 domain-containing protein</fullName>
    </recommendedName>
</protein>
<dbReference type="HOGENOM" id="CLU_466893_0_0_1"/>
<dbReference type="InterPro" id="IPR057227">
    <property type="entry name" value="DUF7905"/>
</dbReference>
<organism evidence="3 4">
    <name type="scientific">Aureobasidium melanogenum (strain CBS 110374)</name>
    <name type="common">Aureobasidium pullulans var. melanogenum</name>
    <dbReference type="NCBI Taxonomy" id="1043003"/>
    <lineage>
        <taxon>Eukaryota</taxon>
        <taxon>Fungi</taxon>
        <taxon>Dikarya</taxon>
        <taxon>Ascomycota</taxon>
        <taxon>Pezizomycotina</taxon>
        <taxon>Dothideomycetes</taxon>
        <taxon>Dothideomycetidae</taxon>
        <taxon>Dothideales</taxon>
        <taxon>Saccotheciaceae</taxon>
        <taxon>Aureobasidium</taxon>
    </lineage>
</organism>
<gene>
    <name evidence="3" type="ORF">M437DRAFT_59087</name>
</gene>